<organism evidence="11 12">
    <name type="scientific">Fusarium langsethiae</name>
    <dbReference type="NCBI Taxonomy" id="179993"/>
    <lineage>
        <taxon>Eukaryota</taxon>
        <taxon>Fungi</taxon>
        <taxon>Dikarya</taxon>
        <taxon>Ascomycota</taxon>
        <taxon>Pezizomycotina</taxon>
        <taxon>Sordariomycetes</taxon>
        <taxon>Hypocreomycetidae</taxon>
        <taxon>Hypocreales</taxon>
        <taxon>Nectriaceae</taxon>
        <taxon>Fusarium</taxon>
    </lineage>
</organism>
<dbReference type="InterPro" id="IPR027815">
    <property type="entry name" value="CSC1/OSCA1-like_cyt"/>
</dbReference>
<dbReference type="Pfam" id="PF13967">
    <property type="entry name" value="RSN1_TM"/>
    <property type="match status" value="1"/>
</dbReference>
<dbReference type="InterPro" id="IPR003864">
    <property type="entry name" value="CSC1/OSCA1-like_7TM"/>
</dbReference>
<dbReference type="Proteomes" id="UP000037904">
    <property type="component" value="Unassembled WGS sequence"/>
</dbReference>
<dbReference type="GO" id="GO:0005227">
    <property type="term" value="F:calcium-activated cation channel activity"/>
    <property type="evidence" value="ECO:0007669"/>
    <property type="project" value="InterPro"/>
</dbReference>
<dbReference type="PANTHER" id="PTHR13018:SF26">
    <property type="entry name" value="DOMAIN PROTEIN, PUTATIVE (AFU_ORTHOLOGUE AFUA_5G10920)-RELATED"/>
    <property type="match status" value="1"/>
</dbReference>
<sequence>MSLFGMISTLAPVLITSMIYVATFLVLRKSNRRFYAPRTYSGTLLEHERVPVLPDGLISWIRAFWELPDAYALRQQSLDSYLFIRFLRICCALCFATLCITWPILLPLNITGGNEKKQLEILSYSNINIDDPAKKARLYIHCFVAWVVYSLVIYTIGRECFFYIMPKEHLKKGRFRRLFAGVINTTGIACDTKDLDRIVQKRDDAAAKLERAEVQWVTACNKEWIRCGGDTGPGVERSGGVTCDAETGELPTGWIPNTERPTHRVGFLGVTGQKVDTIENRRKELKVLILEARRAQDDWFHGKHKKHSAVFVEFSTQYHAQLAFHGIIPCHALQIAPRFIGVKPEEVIWQALHYPWWQVTIRRYATYVVITGLTVFWAVPVTILGILSQVNVIKTLPGLVWVRNTPQVILGILSGLLPSIALSLLVSTVPESDPGLQRTFIFDTHGIQLLHFILHGPGTHDRHERIDKGGRVHYI</sequence>
<reference evidence="11 12" key="1">
    <citation type="submission" date="2015-04" db="EMBL/GenBank/DDBJ databases">
        <title>The draft genome sequence of Fusarium langsethiae, a T-2/HT-2 mycotoxin producer.</title>
        <authorList>
            <person name="Lysoe E."/>
            <person name="Divon H.H."/>
            <person name="Terzi V."/>
            <person name="Orru L."/>
            <person name="Lamontanara A."/>
            <person name="Kolseth A.-K."/>
            <person name="Frandsen R.J."/>
            <person name="Nielsen K."/>
            <person name="Thrane U."/>
        </authorList>
    </citation>
    <scope>NUCLEOTIDE SEQUENCE [LARGE SCALE GENOMIC DNA]</scope>
    <source>
        <strain evidence="11 12">Fl201059</strain>
    </source>
</reference>
<evidence type="ECO:0000256" key="6">
    <source>
        <dbReference type="ARBA" id="ARBA00023136"/>
    </source>
</evidence>
<dbReference type="PANTHER" id="PTHR13018">
    <property type="entry name" value="PROBABLE MEMBRANE PROTEIN DUF221-RELATED"/>
    <property type="match status" value="1"/>
</dbReference>
<evidence type="ECO:0000256" key="1">
    <source>
        <dbReference type="ARBA" id="ARBA00004141"/>
    </source>
</evidence>
<evidence type="ECO:0000313" key="12">
    <source>
        <dbReference type="Proteomes" id="UP000037904"/>
    </source>
</evidence>
<dbReference type="Pfam" id="PF02714">
    <property type="entry name" value="RSN1_7TM"/>
    <property type="match status" value="1"/>
</dbReference>
<dbReference type="EMBL" id="JXCE01001002">
    <property type="protein sequence ID" value="KPA35601.1"/>
    <property type="molecule type" value="Genomic_DNA"/>
</dbReference>
<comment type="similarity">
    <text evidence="2">Belongs to the CSC1 (TC 1.A.17) family.</text>
</comment>
<keyword evidence="6 7" id="KW-0472">Membrane</keyword>
<keyword evidence="12" id="KW-1185">Reference proteome</keyword>
<keyword evidence="5 7" id="KW-1133">Transmembrane helix</keyword>
<protein>
    <recommendedName>
        <fullName evidence="13">CSC1/OSCA1-like N-terminal transmembrane domain-containing protein</fullName>
    </recommendedName>
</protein>
<evidence type="ECO:0000259" key="10">
    <source>
        <dbReference type="Pfam" id="PF14703"/>
    </source>
</evidence>
<proteinExistence type="inferred from homology"/>
<comment type="caution">
    <text evidence="11">The sequence shown here is derived from an EMBL/GenBank/DDBJ whole genome shotgun (WGS) entry which is preliminary data.</text>
</comment>
<comment type="subcellular location">
    <subcellularLocation>
        <location evidence="1">Membrane</location>
        <topology evidence="1">Multi-pass membrane protein</topology>
    </subcellularLocation>
</comment>
<gene>
    <name evidence="11" type="ORF">FLAG1_11685</name>
</gene>
<feature type="transmembrane region" description="Helical" evidence="7">
    <location>
        <begin position="82"/>
        <end position="105"/>
    </location>
</feature>
<feature type="transmembrane region" description="Helical" evidence="7">
    <location>
        <begin position="408"/>
        <end position="429"/>
    </location>
</feature>
<evidence type="ECO:0000259" key="8">
    <source>
        <dbReference type="Pfam" id="PF02714"/>
    </source>
</evidence>
<name>A0A0N0DAR9_FUSLA</name>
<evidence type="ECO:0000313" key="11">
    <source>
        <dbReference type="EMBL" id="KPA35601.1"/>
    </source>
</evidence>
<evidence type="ECO:0000256" key="5">
    <source>
        <dbReference type="ARBA" id="ARBA00022989"/>
    </source>
</evidence>
<evidence type="ECO:0000256" key="7">
    <source>
        <dbReference type="SAM" id="Phobius"/>
    </source>
</evidence>
<feature type="transmembrane region" description="Helical" evidence="7">
    <location>
        <begin position="364"/>
        <end position="388"/>
    </location>
</feature>
<keyword evidence="3" id="KW-0813">Transport</keyword>
<dbReference type="InterPro" id="IPR032880">
    <property type="entry name" value="CSC1/OSCA1-like_N"/>
</dbReference>
<feature type="domain" description="CSC1/OSCA1-like cytosolic" evidence="10">
    <location>
        <begin position="165"/>
        <end position="350"/>
    </location>
</feature>
<accession>A0A0N0DAR9</accession>
<dbReference type="Pfam" id="PF14703">
    <property type="entry name" value="PHM7_cyt"/>
    <property type="match status" value="1"/>
</dbReference>
<feature type="transmembrane region" description="Helical" evidence="7">
    <location>
        <begin position="138"/>
        <end position="157"/>
    </location>
</feature>
<dbReference type="InterPro" id="IPR045122">
    <property type="entry name" value="Csc1-like"/>
</dbReference>
<feature type="transmembrane region" description="Helical" evidence="7">
    <location>
        <begin position="6"/>
        <end position="27"/>
    </location>
</feature>
<evidence type="ECO:0000256" key="2">
    <source>
        <dbReference type="ARBA" id="ARBA00007779"/>
    </source>
</evidence>
<evidence type="ECO:0008006" key="13">
    <source>
        <dbReference type="Google" id="ProtNLM"/>
    </source>
</evidence>
<evidence type="ECO:0000256" key="4">
    <source>
        <dbReference type="ARBA" id="ARBA00022692"/>
    </source>
</evidence>
<keyword evidence="4 7" id="KW-0812">Transmembrane</keyword>
<dbReference type="AlphaFoldDB" id="A0A0N0DAR9"/>
<dbReference type="GO" id="GO:0005886">
    <property type="term" value="C:plasma membrane"/>
    <property type="evidence" value="ECO:0007669"/>
    <property type="project" value="TreeGrafter"/>
</dbReference>
<feature type="domain" description="CSC1/OSCA1-like N-terminal transmembrane" evidence="9">
    <location>
        <begin position="6"/>
        <end position="159"/>
    </location>
</feature>
<feature type="domain" description="CSC1/OSCA1-like 7TM region" evidence="8">
    <location>
        <begin position="362"/>
        <end position="430"/>
    </location>
</feature>
<evidence type="ECO:0000256" key="3">
    <source>
        <dbReference type="ARBA" id="ARBA00022448"/>
    </source>
</evidence>
<evidence type="ECO:0000259" key="9">
    <source>
        <dbReference type="Pfam" id="PF13967"/>
    </source>
</evidence>